<name>A0A1F5ZZP5_9BACT</name>
<reference evidence="2 3" key="1">
    <citation type="journal article" date="2016" name="Nat. Commun.">
        <title>Thousands of microbial genomes shed light on interconnected biogeochemical processes in an aquifer system.</title>
        <authorList>
            <person name="Anantharaman K."/>
            <person name="Brown C.T."/>
            <person name="Hug L.A."/>
            <person name="Sharon I."/>
            <person name="Castelle C.J."/>
            <person name="Probst A.J."/>
            <person name="Thomas B.C."/>
            <person name="Singh A."/>
            <person name="Wilkins M.J."/>
            <person name="Karaoz U."/>
            <person name="Brodie E.L."/>
            <person name="Williams K.H."/>
            <person name="Hubbard S.S."/>
            <person name="Banfield J.F."/>
        </authorList>
    </citation>
    <scope>NUCLEOTIDE SEQUENCE [LARGE SCALE GENOMIC DNA]</scope>
</reference>
<evidence type="ECO:0000313" key="3">
    <source>
        <dbReference type="Proteomes" id="UP000177871"/>
    </source>
</evidence>
<keyword evidence="1" id="KW-1133">Transmembrane helix</keyword>
<comment type="caution">
    <text evidence="2">The sequence shown here is derived from an EMBL/GenBank/DDBJ whole genome shotgun (WGS) entry which is preliminary data.</text>
</comment>
<accession>A0A1F5ZZP5</accession>
<evidence type="ECO:0000313" key="2">
    <source>
        <dbReference type="EMBL" id="OGG17824.1"/>
    </source>
</evidence>
<proteinExistence type="predicted"/>
<gene>
    <name evidence="2" type="ORF">A2721_02265</name>
</gene>
<feature type="transmembrane region" description="Helical" evidence="1">
    <location>
        <begin position="40"/>
        <end position="58"/>
    </location>
</feature>
<dbReference type="EMBL" id="MFJK01000016">
    <property type="protein sequence ID" value="OGG17824.1"/>
    <property type="molecule type" value="Genomic_DNA"/>
</dbReference>
<dbReference type="Proteomes" id="UP000177871">
    <property type="component" value="Unassembled WGS sequence"/>
</dbReference>
<evidence type="ECO:0000256" key="1">
    <source>
        <dbReference type="SAM" id="Phobius"/>
    </source>
</evidence>
<protein>
    <submittedName>
        <fullName evidence="2">Uncharacterized protein</fullName>
    </submittedName>
</protein>
<organism evidence="2 3">
    <name type="scientific">Candidatus Gottesmanbacteria bacterium RIFCSPHIGHO2_01_FULL_47_48</name>
    <dbReference type="NCBI Taxonomy" id="1798381"/>
    <lineage>
        <taxon>Bacteria</taxon>
        <taxon>Candidatus Gottesmaniibacteriota</taxon>
    </lineage>
</organism>
<feature type="transmembrane region" description="Helical" evidence="1">
    <location>
        <begin position="12"/>
        <end position="34"/>
    </location>
</feature>
<dbReference type="AlphaFoldDB" id="A0A1F5ZZP5"/>
<sequence>MEFFKTRKNRNALLAVLSGVCQNLAAGWFAAVFLAPDLSFLIRFSSSAIVLMVISLILETKKK</sequence>
<keyword evidence="1" id="KW-0812">Transmembrane</keyword>
<keyword evidence="1" id="KW-0472">Membrane</keyword>